<dbReference type="Gene3D" id="1.10.10.2330">
    <property type="match status" value="1"/>
</dbReference>
<evidence type="ECO:0000256" key="3">
    <source>
        <dbReference type="ARBA" id="ARBA00012814"/>
    </source>
</evidence>
<accession>A0A644WJA2</accession>
<keyword evidence="10" id="KW-0648">Protein biosynthesis</keyword>
<organism evidence="13">
    <name type="scientific">bioreactor metagenome</name>
    <dbReference type="NCBI Taxonomy" id="1076179"/>
    <lineage>
        <taxon>unclassified sequences</taxon>
        <taxon>metagenomes</taxon>
        <taxon>ecological metagenomes</taxon>
    </lineage>
</organism>
<dbReference type="InterPro" id="IPR002319">
    <property type="entry name" value="Phenylalanyl-tRNA_Synthase"/>
</dbReference>
<dbReference type="AlphaFoldDB" id="A0A644WJA2"/>
<dbReference type="InterPro" id="IPR004529">
    <property type="entry name" value="Phe-tRNA-synth_IIc_asu"/>
</dbReference>
<dbReference type="GO" id="GO:0000049">
    <property type="term" value="F:tRNA binding"/>
    <property type="evidence" value="ECO:0007669"/>
    <property type="project" value="InterPro"/>
</dbReference>
<dbReference type="Gene3D" id="3.30.1370.240">
    <property type="match status" value="1"/>
</dbReference>
<evidence type="ECO:0000256" key="6">
    <source>
        <dbReference type="ARBA" id="ARBA00022723"/>
    </source>
</evidence>
<evidence type="ECO:0000256" key="2">
    <source>
        <dbReference type="ARBA" id="ARBA00006703"/>
    </source>
</evidence>
<keyword evidence="11" id="KW-0030">Aminoacyl-tRNA synthetase</keyword>
<evidence type="ECO:0000256" key="9">
    <source>
        <dbReference type="ARBA" id="ARBA00022842"/>
    </source>
</evidence>
<dbReference type="Gene3D" id="3.30.930.10">
    <property type="entry name" value="Bira Bifunctional Protein, Domain 2"/>
    <property type="match status" value="1"/>
</dbReference>
<dbReference type="PROSITE" id="PS50862">
    <property type="entry name" value="AA_TRNA_LIGASE_II"/>
    <property type="match status" value="1"/>
</dbReference>
<dbReference type="GO" id="GO:0005737">
    <property type="term" value="C:cytoplasm"/>
    <property type="evidence" value="ECO:0007669"/>
    <property type="project" value="UniProtKB-SubCell"/>
</dbReference>
<dbReference type="InterPro" id="IPR006195">
    <property type="entry name" value="aa-tRNA-synth_II"/>
</dbReference>
<evidence type="ECO:0000256" key="11">
    <source>
        <dbReference type="ARBA" id="ARBA00023146"/>
    </source>
</evidence>
<dbReference type="Pfam" id="PF01409">
    <property type="entry name" value="tRNA-synt_2d"/>
    <property type="match status" value="1"/>
</dbReference>
<dbReference type="EMBL" id="VSSQ01000985">
    <property type="protein sequence ID" value="MPM03830.1"/>
    <property type="molecule type" value="Genomic_DNA"/>
</dbReference>
<name>A0A644WJA2_9ZZZZ</name>
<keyword evidence="4" id="KW-0963">Cytoplasm</keyword>
<evidence type="ECO:0000256" key="10">
    <source>
        <dbReference type="ARBA" id="ARBA00022917"/>
    </source>
</evidence>
<proteinExistence type="inferred from homology"/>
<comment type="subcellular location">
    <subcellularLocation>
        <location evidence="1">Cytoplasm</location>
    </subcellularLocation>
</comment>
<evidence type="ECO:0000256" key="1">
    <source>
        <dbReference type="ARBA" id="ARBA00004496"/>
    </source>
</evidence>
<keyword evidence="9" id="KW-0460">Magnesium</keyword>
<dbReference type="GO" id="GO:0005524">
    <property type="term" value="F:ATP binding"/>
    <property type="evidence" value="ECO:0007669"/>
    <property type="project" value="UniProtKB-KW"/>
</dbReference>
<dbReference type="Gene3D" id="1.10.10.2320">
    <property type="match status" value="1"/>
</dbReference>
<dbReference type="EC" id="6.1.1.20" evidence="3"/>
<keyword evidence="5 13" id="KW-0436">Ligase</keyword>
<dbReference type="GO" id="GO:0046872">
    <property type="term" value="F:metal ion binding"/>
    <property type="evidence" value="ECO:0007669"/>
    <property type="project" value="UniProtKB-KW"/>
</dbReference>
<keyword evidence="6" id="KW-0479">Metal-binding</keyword>
<reference evidence="13" key="1">
    <citation type="submission" date="2019-08" db="EMBL/GenBank/DDBJ databases">
        <authorList>
            <person name="Kucharzyk K."/>
            <person name="Murdoch R.W."/>
            <person name="Higgins S."/>
            <person name="Loffler F."/>
        </authorList>
    </citation>
    <scope>NUCLEOTIDE SEQUENCE</scope>
</reference>
<dbReference type="PANTHER" id="PTHR11538:SF40">
    <property type="entry name" value="PHENYLALANINE--TRNA LIGASE ALPHA SUBUNIT"/>
    <property type="match status" value="1"/>
</dbReference>
<evidence type="ECO:0000256" key="8">
    <source>
        <dbReference type="ARBA" id="ARBA00022840"/>
    </source>
</evidence>
<feature type="domain" description="Aminoacyl-transfer RNA synthetases class-II family profile" evidence="12">
    <location>
        <begin position="257"/>
        <end position="501"/>
    </location>
</feature>
<comment type="similarity">
    <text evidence="2">Belongs to the class-II aminoacyl-tRNA synthetase family. Phe-tRNA synthetase alpha subunit type 2 subfamily.</text>
</comment>
<evidence type="ECO:0000256" key="7">
    <source>
        <dbReference type="ARBA" id="ARBA00022741"/>
    </source>
</evidence>
<keyword evidence="8" id="KW-0067">ATP-binding</keyword>
<gene>
    <name evidence="13" type="primary">pheS_21</name>
    <name evidence="13" type="ORF">SDC9_50097</name>
</gene>
<dbReference type="SUPFAM" id="SSF46785">
    <property type="entry name" value="Winged helix' DNA-binding domain"/>
    <property type="match status" value="1"/>
</dbReference>
<dbReference type="GO" id="GO:0006432">
    <property type="term" value="P:phenylalanyl-tRNA aminoacylation"/>
    <property type="evidence" value="ECO:0007669"/>
    <property type="project" value="InterPro"/>
</dbReference>
<dbReference type="GO" id="GO:0004826">
    <property type="term" value="F:phenylalanine-tRNA ligase activity"/>
    <property type="evidence" value="ECO:0007669"/>
    <property type="project" value="UniProtKB-EC"/>
</dbReference>
<sequence>MDIDVKNLHPLEVRLLRHVDLNEQITAERIIDELGYNVGQCNQAFSWLSAKGYLVETSRETRVMYELTEFGREQQQKGTPAQRIFTFIKAEGPQALPELASALQLEKSEIGSAFGQLSKAGYASMNEENKAQALSEELGGEFVLTTELLRLGLAGELSEADLSEAQKSAMAKIAKKRGAANSPFKVIEREYIGYALTAEGKSAKEAILKAHITGEELGLVTSEMLSTGSWKEGSFRPYGLNAPTSRLIPGRHNPYGNYLQWVKDKLCSLGFEEFDGPLVENEFWNGDALFMPQFHSARDIHDVYYVKDPVHCKEIEEPWLSQVAKTHEDGWTTGSRGWRYSFDHEFTRRQVLRSQGTVLSAHQLPKAKVPGKYFGVARCFRYDQVDATHGADFYQTEGIVLGEDVNLKTLLGLLKMFAEEIAGAEEVKYVPGYFPFTEPSIEVHIKHPVLGWFELGGSGIFRPEVTKALGIDVPVLAWGLGIDRMALMHLGLNDLRELFTPNIESVRMRRGN</sequence>
<evidence type="ECO:0000313" key="13">
    <source>
        <dbReference type="EMBL" id="MPM03830.1"/>
    </source>
</evidence>
<dbReference type="InterPro" id="IPR045864">
    <property type="entry name" value="aa-tRNA-synth_II/BPL/LPL"/>
</dbReference>
<dbReference type="NCBIfam" id="NF003210">
    <property type="entry name" value="PRK04172.1"/>
    <property type="match status" value="1"/>
</dbReference>
<keyword evidence="7" id="KW-0547">Nucleotide-binding</keyword>
<dbReference type="SUPFAM" id="SSF55681">
    <property type="entry name" value="Class II aaRS and biotin synthetases"/>
    <property type="match status" value="1"/>
</dbReference>
<dbReference type="CDD" id="cd00496">
    <property type="entry name" value="PheRS_alpha_core"/>
    <property type="match status" value="1"/>
</dbReference>
<evidence type="ECO:0000256" key="5">
    <source>
        <dbReference type="ARBA" id="ARBA00022598"/>
    </source>
</evidence>
<dbReference type="PANTHER" id="PTHR11538">
    <property type="entry name" value="PHENYLALANYL-TRNA SYNTHETASE"/>
    <property type="match status" value="1"/>
</dbReference>
<dbReference type="InterPro" id="IPR036390">
    <property type="entry name" value="WH_DNA-bd_sf"/>
</dbReference>
<evidence type="ECO:0000259" key="12">
    <source>
        <dbReference type="PROSITE" id="PS50862"/>
    </source>
</evidence>
<protein>
    <recommendedName>
        <fullName evidence="3">phenylalanine--tRNA ligase</fullName>
        <ecNumber evidence="3">6.1.1.20</ecNumber>
    </recommendedName>
</protein>
<comment type="caution">
    <text evidence="13">The sequence shown here is derived from an EMBL/GenBank/DDBJ whole genome shotgun (WGS) entry which is preliminary data.</text>
</comment>
<dbReference type="NCBIfam" id="TIGR00468">
    <property type="entry name" value="pheS"/>
    <property type="match status" value="1"/>
</dbReference>
<evidence type="ECO:0000256" key="4">
    <source>
        <dbReference type="ARBA" id="ARBA00022490"/>
    </source>
</evidence>